<organism evidence="1">
    <name type="scientific">Human immunodeficiency virus type 1</name>
    <name type="common">HIV-1</name>
    <dbReference type="NCBI Taxonomy" id="11676"/>
    <lineage>
        <taxon>Viruses</taxon>
        <taxon>Riboviria</taxon>
        <taxon>Pararnavirae</taxon>
        <taxon>Artverviricota</taxon>
        <taxon>Revtraviricetes</taxon>
        <taxon>Ortervirales</taxon>
        <taxon>Retroviridae</taxon>
        <taxon>Orthoretrovirinae</taxon>
        <taxon>Lentivirus</taxon>
        <taxon>Lentivirus humimdef1</taxon>
    </lineage>
</organism>
<dbReference type="EMBL" id="DQ387201">
    <property type="protein sequence ID" value="ABD52868.1"/>
    <property type="molecule type" value="Genomic_DNA"/>
</dbReference>
<dbReference type="InterPro" id="IPR012337">
    <property type="entry name" value="RNaseH-like_sf"/>
</dbReference>
<reference evidence="1" key="1">
    <citation type="journal article" date="2006" name="AIDS Res. Hum. Retroviruses">
        <title>HIV type 1 subtypes among STI patients in Nairobi: a genotypic study based on partial pol gene sequencing.</title>
        <authorList>
            <person name="Lihana R.W."/>
            <person name="Khamadi S.A."/>
            <person name="Kiptoo M.K."/>
            <person name="Kinyua J.G."/>
            <person name="Lagat N."/>
            <person name="Magoma G.N."/>
            <person name="Mwau M.M."/>
            <person name="Makokha E.P."/>
            <person name="Onyango V."/>
            <person name="Osman S."/>
            <person name="Okoth F.A."/>
            <person name="Songok E.M."/>
        </authorList>
    </citation>
    <scope>NUCLEOTIDE SEQUENCE</scope>
    <source>
        <strain evidence="1">156/ST2161</strain>
    </source>
</reference>
<proteinExistence type="predicted"/>
<protein>
    <submittedName>
        <fullName evidence="1">Pol protein</fullName>
    </submittedName>
</protein>
<evidence type="ECO:0000313" key="1">
    <source>
        <dbReference type="EMBL" id="ABD52868.1"/>
    </source>
</evidence>
<accession>Q27QV6</accession>
<dbReference type="SUPFAM" id="SSF53098">
    <property type="entry name" value="Ribonuclease H-like"/>
    <property type="match status" value="1"/>
</dbReference>
<feature type="non-terminal residue" evidence="1">
    <location>
        <position position="1"/>
    </location>
</feature>
<gene>
    <name evidence="1" type="primary">pol</name>
</gene>
<name>Q27QV6_HV1</name>
<organismHost>
    <name type="scientific">Homo sapiens</name>
    <name type="common">Human</name>
    <dbReference type="NCBI Taxonomy" id="9606"/>
</organismHost>
<feature type="non-terminal residue" evidence="1">
    <location>
        <position position="99"/>
    </location>
</feature>
<sequence>RSSILSAKISRKMASKSSTHRQWQQFHQRCIQSSLLVGQMSNKNLGFPTIPKVKECGIYEQGIKENHRTGKRSSGTSLRTAVQYGRYFIHQFLKRRGVE</sequence>